<reference evidence="3" key="2">
    <citation type="journal article" date="2022" name="Hortic Res">
        <title>The genome of Dioscorea zingiberensis sheds light on the biosynthesis, origin and evolution of the medicinally important diosgenin saponins.</title>
        <authorList>
            <person name="Li Y."/>
            <person name="Tan C."/>
            <person name="Li Z."/>
            <person name="Guo J."/>
            <person name="Li S."/>
            <person name="Chen X."/>
            <person name="Wang C."/>
            <person name="Dai X."/>
            <person name="Yang H."/>
            <person name="Song W."/>
            <person name="Hou L."/>
            <person name="Xu J."/>
            <person name="Tong Z."/>
            <person name="Xu A."/>
            <person name="Yuan X."/>
            <person name="Wang W."/>
            <person name="Yang Q."/>
            <person name="Chen L."/>
            <person name="Sun Z."/>
            <person name="Wang K."/>
            <person name="Pan B."/>
            <person name="Chen J."/>
            <person name="Bao Y."/>
            <person name="Liu F."/>
            <person name="Qi X."/>
            <person name="Gang D.R."/>
            <person name="Wen J."/>
            <person name="Li J."/>
        </authorList>
    </citation>
    <scope>NUCLEOTIDE SEQUENCE</scope>
    <source>
        <strain evidence="3">Dzin_1.0</strain>
    </source>
</reference>
<evidence type="ECO:0000313" key="3">
    <source>
        <dbReference type="EMBL" id="KAJ0967634.1"/>
    </source>
</evidence>
<dbReference type="Proteomes" id="UP001085076">
    <property type="component" value="Miscellaneous, Linkage group lg07"/>
</dbReference>
<comment type="caution">
    <text evidence="3">The sequence shown here is derived from an EMBL/GenBank/DDBJ whole genome shotgun (WGS) entry which is preliminary data.</text>
</comment>
<keyword evidence="4" id="KW-1185">Reference proteome</keyword>
<dbReference type="InterPro" id="IPR027417">
    <property type="entry name" value="P-loop_NTPase"/>
</dbReference>
<dbReference type="Pfam" id="PF00931">
    <property type="entry name" value="NB-ARC"/>
    <property type="match status" value="1"/>
</dbReference>
<dbReference type="InterPro" id="IPR002182">
    <property type="entry name" value="NB-ARC"/>
</dbReference>
<gene>
    <name evidence="3" type="ORF">J5N97_024551</name>
</gene>
<dbReference type="SUPFAM" id="SSF52540">
    <property type="entry name" value="P-loop containing nucleoside triphosphate hydrolases"/>
    <property type="match status" value="1"/>
</dbReference>
<dbReference type="EMBL" id="JAGGNH010000007">
    <property type="protein sequence ID" value="KAJ0967634.1"/>
    <property type="molecule type" value="Genomic_DNA"/>
</dbReference>
<evidence type="ECO:0000259" key="2">
    <source>
        <dbReference type="Pfam" id="PF00931"/>
    </source>
</evidence>
<name>A0A9D5C7N3_9LILI</name>
<evidence type="ECO:0000256" key="1">
    <source>
        <dbReference type="SAM" id="MobiDB-lite"/>
    </source>
</evidence>
<dbReference type="AlphaFoldDB" id="A0A9D5C7N3"/>
<feature type="domain" description="NB-ARC" evidence="2">
    <location>
        <begin position="38"/>
        <end position="153"/>
    </location>
</feature>
<organism evidence="3 4">
    <name type="scientific">Dioscorea zingiberensis</name>
    <dbReference type="NCBI Taxonomy" id="325984"/>
    <lineage>
        <taxon>Eukaryota</taxon>
        <taxon>Viridiplantae</taxon>
        <taxon>Streptophyta</taxon>
        <taxon>Embryophyta</taxon>
        <taxon>Tracheophyta</taxon>
        <taxon>Spermatophyta</taxon>
        <taxon>Magnoliopsida</taxon>
        <taxon>Liliopsida</taxon>
        <taxon>Dioscoreales</taxon>
        <taxon>Dioscoreaceae</taxon>
        <taxon>Dioscorea</taxon>
    </lineage>
</organism>
<dbReference type="Gene3D" id="3.40.50.300">
    <property type="entry name" value="P-loop containing nucleotide triphosphate hydrolases"/>
    <property type="match status" value="1"/>
</dbReference>
<reference evidence="3" key="1">
    <citation type="submission" date="2021-03" db="EMBL/GenBank/DDBJ databases">
        <authorList>
            <person name="Li Z."/>
            <person name="Yang C."/>
        </authorList>
    </citation>
    <scope>NUCLEOTIDE SEQUENCE</scope>
    <source>
        <strain evidence="3">Dzin_1.0</strain>
        <tissue evidence="3">Leaf</tissue>
    </source>
</reference>
<proteinExistence type="predicted"/>
<feature type="region of interest" description="Disordered" evidence="1">
    <location>
        <begin position="151"/>
        <end position="300"/>
    </location>
</feature>
<feature type="compositionally biased region" description="Polar residues" evidence="1">
    <location>
        <begin position="214"/>
        <end position="242"/>
    </location>
</feature>
<dbReference type="GO" id="GO:0043531">
    <property type="term" value="F:ADP binding"/>
    <property type="evidence" value="ECO:0007669"/>
    <property type="project" value="InterPro"/>
</dbReference>
<sequence length="300" mass="33440">MRKLRKRAVKKLQRVHKLKAGGIHPTRMPLKNVLVGNDSKMEELKAWVFADDVGVIGIVEPGGIGKTSLLRQIQSELPLEGFKLVIYVNIKENSAMLEQVQKEIIQKLDFPWRDDASLRTRAVFNALNRNKFALLLDNVSGMLDLQSIGVPIGPESRSQNKGDKQNARTVGASDPCGTSKHNEDTTNDPMDAIDPQVDLLSGAPEQPHEPIAPEQTQVEHTSQVIDKSQQSQQGLHSSTMQQDMHVPREKKKKAIKKPPATPRIPVLRPRMNDKPGEVKDKERPPQKNRKIWVPPGASSS</sequence>
<feature type="compositionally biased region" description="Basic and acidic residues" evidence="1">
    <location>
        <begin position="270"/>
        <end position="285"/>
    </location>
</feature>
<dbReference type="PRINTS" id="PR00364">
    <property type="entry name" value="DISEASERSIST"/>
</dbReference>
<accession>A0A9D5C7N3</accession>
<evidence type="ECO:0000313" key="4">
    <source>
        <dbReference type="Proteomes" id="UP001085076"/>
    </source>
</evidence>
<protein>
    <recommendedName>
        <fullName evidence="2">NB-ARC domain-containing protein</fullName>
    </recommendedName>
</protein>